<evidence type="ECO:0000313" key="2">
    <source>
        <dbReference type="EMBL" id="OBX88320.1"/>
    </source>
</evidence>
<dbReference type="Pfam" id="PF15611">
    <property type="entry name" value="EH_Signature"/>
    <property type="match status" value="1"/>
</dbReference>
<dbReference type="Proteomes" id="UP000092575">
    <property type="component" value="Unassembled WGS sequence"/>
</dbReference>
<evidence type="ECO:0000313" key="4">
    <source>
        <dbReference type="Proteomes" id="UP000092575"/>
    </source>
</evidence>
<evidence type="ECO:0000259" key="1">
    <source>
        <dbReference type="Pfam" id="PF15611"/>
    </source>
</evidence>
<protein>
    <recommendedName>
        <fullName evidence="1">Zorya protein ZorC EH domain-containing protein</fullName>
    </recommendedName>
</protein>
<dbReference type="EMBL" id="CP065728">
    <property type="protein sequence ID" value="QPT44627.1"/>
    <property type="molecule type" value="Genomic_DNA"/>
</dbReference>
<dbReference type="InterPro" id="IPR028943">
    <property type="entry name" value="ZorC_EH_Signature_dom"/>
</dbReference>
<dbReference type="Proteomes" id="UP000594834">
    <property type="component" value="Chromosome"/>
</dbReference>
<name>A0A1B8QSZ8_MORNO</name>
<gene>
    <name evidence="2" type="ORF">A7456_00175</name>
    <name evidence="3" type="ORF">I6G26_00790</name>
</gene>
<dbReference type="STRING" id="478.A7456_00175"/>
<dbReference type="RefSeq" id="WP_067006291.1">
    <property type="nucleotide sequence ID" value="NZ_CP065728.1"/>
</dbReference>
<reference evidence="3 5" key="2">
    <citation type="submission" date="2020-12" db="EMBL/GenBank/DDBJ databases">
        <title>FDA dAtabase for Regulatory Grade micrObial Sequences (FDA-ARGOS): Supporting development and validation of Infectious Disease Dx tests.</title>
        <authorList>
            <person name="Sproer C."/>
            <person name="Gronow S."/>
            <person name="Severitt S."/>
            <person name="Schroder I."/>
            <person name="Tallon L."/>
            <person name="Sadzewicz L."/>
            <person name="Zhao X."/>
            <person name="Boylan J."/>
            <person name="Ott S."/>
            <person name="Bowen H."/>
            <person name="Vavikolanu K."/>
            <person name="Mehta A."/>
            <person name="Aluvathingal J."/>
            <person name="Nadendla S."/>
            <person name="Lowell S."/>
            <person name="Myers T."/>
            <person name="Yan Y."/>
            <person name="Sichtig H."/>
        </authorList>
    </citation>
    <scope>NUCLEOTIDE SEQUENCE [LARGE SCALE GENOMIC DNA]</scope>
    <source>
        <strain evidence="3 5">FDAARGOS_869</strain>
    </source>
</reference>
<dbReference type="EMBL" id="LXTW01000001">
    <property type="protein sequence ID" value="OBX88320.1"/>
    <property type="molecule type" value="Genomic_DNA"/>
</dbReference>
<reference evidence="2 4" key="1">
    <citation type="submission" date="2016-05" db="EMBL/GenBank/DDBJ databases">
        <title>Draft genome sequence of Moraxella nonliquefaciens CCUG 348T.</title>
        <authorList>
            <person name="Salva-Serra F."/>
            <person name="Engstrom-Jakobsson H."/>
            <person name="Thorell K."/>
            <person name="Gonzales-Siles L."/>
            <person name="Karlsson R."/>
            <person name="Boulund F."/>
            <person name="Engstrand L."/>
            <person name="Kristiansson E."/>
            <person name="Moore E."/>
        </authorList>
    </citation>
    <scope>NUCLEOTIDE SEQUENCE [LARGE SCALE GENOMIC DNA]</scope>
    <source>
        <strain evidence="2 4">CCUG 348</strain>
    </source>
</reference>
<proteinExistence type="predicted"/>
<dbReference type="AlphaFoldDB" id="A0A1B8QSZ8"/>
<evidence type="ECO:0000313" key="5">
    <source>
        <dbReference type="Proteomes" id="UP000594834"/>
    </source>
</evidence>
<organism evidence="2 4">
    <name type="scientific">Moraxella nonliquefaciens</name>
    <dbReference type="NCBI Taxonomy" id="478"/>
    <lineage>
        <taxon>Bacteria</taxon>
        <taxon>Pseudomonadati</taxon>
        <taxon>Pseudomonadota</taxon>
        <taxon>Gammaproteobacteria</taxon>
        <taxon>Moraxellales</taxon>
        <taxon>Moraxellaceae</taxon>
        <taxon>Moraxella</taxon>
    </lineage>
</organism>
<feature type="domain" description="Zorya protein ZorC EH" evidence="1">
    <location>
        <begin position="194"/>
        <end position="437"/>
    </location>
</feature>
<keyword evidence="5" id="KW-1185">Reference proteome</keyword>
<accession>A0A1B8QSZ8</accession>
<sequence>MSNNQYPSHNFLTTLENASQKLRQIGQGKEIGKDYERIKNKLIIYADSPNEEIMFDNQADIRRTLSVLIQEVSNKNDVLKLLIEKSKLNSLFNNISKQLKDDYKNIIAKKMLSLYYGRYLNFRHLSEKERFYFYQLLIHSVNNFNGKSMILLKAKENQYILSGDLHEAIKKYKELKTIGQELSLLESFEIYQCIKILFLIEKAKEWRVNQWDKDVECVLEQILQHKNIMVEQRNLLEETVFIILKKCKSVDKIIDNWLNFIFKNIGDPRILRHQNVWFRIGEEYYYWLRAKLSQDDVRAFLENMTDGQGDEVYQYRRQFWLQYIKHIQYSKIIMSGSGLEYLKDNNPEMYKKFQSYPESYSKFHKQTQRSCIFMDFGSFYVIEGTHNAKLRFYKDIPINLSKRNYDYKEFYSGEADNALLEDFTHYNSESYYWQNQVRCFIMDNFNIHVKLDGIILKEDKYRLQSIKDHLFERNQSIL</sequence>
<evidence type="ECO:0000313" key="3">
    <source>
        <dbReference type="EMBL" id="QPT44627.1"/>
    </source>
</evidence>